<sequence>MKILVASHGTFASGIKSSLNILLGKSDNVTVIDAYLDQDNLEEKLETYFQSIPEIEQVIMLSDLYGGSVNQNMCMHLSRLNTFLIAGVNLALVLEIALKTEPLGREQLEAIVKDSREALRIVEISTKSVEEDDFFGGS</sequence>
<dbReference type="RefSeq" id="WP_198418340.1">
    <property type="nucleotide sequence ID" value="NZ_AP018437.1"/>
</dbReference>
<evidence type="ECO:0000256" key="1">
    <source>
        <dbReference type="ARBA" id="ARBA00004496"/>
    </source>
</evidence>
<dbReference type="InterPro" id="IPR033887">
    <property type="entry name" value="PTS_IIA_man"/>
</dbReference>
<dbReference type="CDD" id="cd00006">
    <property type="entry name" value="PTS_IIA_man"/>
    <property type="match status" value="1"/>
</dbReference>
<accession>A0A347ZU54</accession>
<evidence type="ECO:0000256" key="2">
    <source>
        <dbReference type="ARBA" id="ARBA00022448"/>
    </source>
</evidence>
<comment type="subcellular location">
    <subcellularLocation>
        <location evidence="1">Cytoplasm</location>
    </subcellularLocation>
</comment>
<evidence type="ECO:0000256" key="5">
    <source>
        <dbReference type="ARBA" id="ARBA00022679"/>
    </source>
</evidence>
<keyword evidence="5" id="KW-0808">Transferase</keyword>
<proteinExistence type="predicted"/>
<dbReference type="GO" id="GO:0009401">
    <property type="term" value="P:phosphoenolpyruvate-dependent sugar phosphotransferase system"/>
    <property type="evidence" value="ECO:0007669"/>
    <property type="project" value="UniProtKB-KW"/>
</dbReference>
<dbReference type="PROSITE" id="PS51096">
    <property type="entry name" value="PTS_EIIA_TYPE_4"/>
    <property type="match status" value="1"/>
</dbReference>
<comment type="caution">
    <text evidence="9">The sequence shown here is derived from an EMBL/GenBank/DDBJ whole genome shotgun (WGS) entry which is preliminary data.</text>
</comment>
<dbReference type="InterPro" id="IPR036662">
    <property type="entry name" value="PTS_EIIA_man-typ_sf"/>
</dbReference>
<name>A0A347ZU54_9CHLR</name>
<evidence type="ECO:0000256" key="7">
    <source>
        <dbReference type="ARBA" id="ARBA00022777"/>
    </source>
</evidence>
<evidence type="ECO:0000313" key="10">
    <source>
        <dbReference type="Proteomes" id="UP000256388"/>
    </source>
</evidence>
<keyword evidence="2" id="KW-0813">Transport</keyword>
<dbReference type="GO" id="GO:0005737">
    <property type="term" value="C:cytoplasm"/>
    <property type="evidence" value="ECO:0007669"/>
    <property type="project" value="UniProtKB-SubCell"/>
</dbReference>
<evidence type="ECO:0000256" key="6">
    <source>
        <dbReference type="ARBA" id="ARBA00022683"/>
    </source>
</evidence>
<dbReference type="EMBL" id="QUMS01000001">
    <property type="protein sequence ID" value="REG10582.1"/>
    <property type="molecule type" value="Genomic_DNA"/>
</dbReference>
<dbReference type="InterPro" id="IPR004701">
    <property type="entry name" value="PTS_EIIA_man-typ"/>
</dbReference>
<evidence type="ECO:0000313" key="9">
    <source>
        <dbReference type="EMBL" id="REG10582.1"/>
    </source>
</evidence>
<keyword evidence="7" id="KW-0418">Kinase</keyword>
<keyword evidence="10" id="KW-1185">Reference proteome</keyword>
<dbReference type="Pfam" id="PF03610">
    <property type="entry name" value="EIIA-man"/>
    <property type="match status" value="1"/>
</dbReference>
<evidence type="ECO:0000256" key="3">
    <source>
        <dbReference type="ARBA" id="ARBA00022490"/>
    </source>
</evidence>
<dbReference type="Proteomes" id="UP000256388">
    <property type="component" value="Unassembled WGS sequence"/>
</dbReference>
<keyword evidence="6" id="KW-0598">Phosphotransferase system</keyword>
<dbReference type="SUPFAM" id="SSF53062">
    <property type="entry name" value="PTS system fructose IIA component-like"/>
    <property type="match status" value="1"/>
</dbReference>
<evidence type="ECO:0000259" key="8">
    <source>
        <dbReference type="PROSITE" id="PS51096"/>
    </source>
</evidence>
<dbReference type="Gene3D" id="3.40.50.510">
    <property type="entry name" value="Phosphotransferase system, mannose-type IIA component"/>
    <property type="match status" value="1"/>
</dbReference>
<dbReference type="PANTHER" id="PTHR33799:SF1">
    <property type="entry name" value="PTS SYSTEM MANNOSE-SPECIFIC EIIAB COMPONENT-RELATED"/>
    <property type="match status" value="1"/>
</dbReference>
<dbReference type="GO" id="GO:0016301">
    <property type="term" value="F:kinase activity"/>
    <property type="evidence" value="ECO:0007669"/>
    <property type="project" value="UniProtKB-KW"/>
</dbReference>
<dbReference type="GO" id="GO:0016020">
    <property type="term" value="C:membrane"/>
    <property type="evidence" value="ECO:0007669"/>
    <property type="project" value="InterPro"/>
</dbReference>
<evidence type="ECO:0000256" key="4">
    <source>
        <dbReference type="ARBA" id="ARBA00022597"/>
    </source>
</evidence>
<keyword evidence="4" id="KW-0762">Sugar transport</keyword>
<dbReference type="AlphaFoldDB" id="A0A347ZU54"/>
<reference evidence="9 10" key="1">
    <citation type="submission" date="2018-08" db="EMBL/GenBank/DDBJ databases">
        <title>Genomic Encyclopedia of Type Strains, Phase IV (KMG-IV): sequencing the most valuable type-strain genomes for metagenomic binning, comparative biology and taxonomic classification.</title>
        <authorList>
            <person name="Goeker M."/>
        </authorList>
    </citation>
    <scope>NUCLEOTIDE SEQUENCE [LARGE SCALE GENOMIC DNA]</scope>
    <source>
        <strain evidence="9 10">DSM 23923</strain>
    </source>
</reference>
<gene>
    <name evidence="9" type="ORF">DFR64_0441</name>
</gene>
<feature type="domain" description="PTS EIIA type-4" evidence="8">
    <location>
        <begin position="1"/>
        <end position="129"/>
    </location>
</feature>
<dbReference type="PANTHER" id="PTHR33799">
    <property type="entry name" value="PTS PERMEASE-RELATED-RELATED"/>
    <property type="match status" value="1"/>
</dbReference>
<protein>
    <submittedName>
        <fullName evidence="9">PTS system mannose-specific IIA component</fullName>
    </submittedName>
</protein>
<organism evidence="9 10">
    <name type="scientific">Pelolinea submarina</name>
    <dbReference type="NCBI Taxonomy" id="913107"/>
    <lineage>
        <taxon>Bacteria</taxon>
        <taxon>Bacillati</taxon>
        <taxon>Chloroflexota</taxon>
        <taxon>Anaerolineae</taxon>
        <taxon>Anaerolineales</taxon>
        <taxon>Anaerolineaceae</taxon>
        <taxon>Pelolinea</taxon>
    </lineage>
</organism>
<keyword evidence="3" id="KW-0963">Cytoplasm</keyword>
<dbReference type="InterPro" id="IPR051471">
    <property type="entry name" value="Bacterial_PTS_sugar_comp"/>
</dbReference>